<keyword evidence="2" id="KW-0812">Transmembrane</keyword>
<evidence type="ECO:0000256" key="2">
    <source>
        <dbReference type="SAM" id="Phobius"/>
    </source>
</evidence>
<feature type="transmembrane region" description="Helical" evidence="2">
    <location>
        <begin position="26"/>
        <end position="48"/>
    </location>
</feature>
<dbReference type="Proteomes" id="UP001152049">
    <property type="component" value="Unassembled WGS sequence"/>
</dbReference>
<keyword evidence="4" id="KW-1185">Reference proteome</keyword>
<organism evidence="3 4">
    <name type="scientific">Fusarium torreyae</name>
    <dbReference type="NCBI Taxonomy" id="1237075"/>
    <lineage>
        <taxon>Eukaryota</taxon>
        <taxon>Fungi</taxon>
        <taxon>Dikarya</taxon>
        <taxon>Ascomycota</taxon>
        <taxon>Pezizomycotina</taxon>
        <taxon>Sordariomycetes</taxon>
        <taxon>Hypocreomycetidae</taxon>
        <taxon>Hypocreales</taxon>
        <taxon>Nectriaceae</taxon>
        <taxon>Fusarium</taxon>
    </lineage>
</organism>
<sequence>MAANCAGIVGGQLFRSDDLPYYHRGWSVIVGLMSAALLSASILFVLYWRANVSLKKIGTADEAMEPVYPRQERPASPNANRRHAKNVRGSKFDATNEFLVADVLDSQKPVQGK</sequence>
<feature type="region of interest" description="Disordered" evidence="1">
    <location>
        <begin position="68"/>
        <end position="89"/>
    </location>
</feature>
<evidence type="ECO:0000313" key="4">
    <source>
        <dbReference type="Proteomes" id="UP001152049"/>
    </source>
</evidence>
<dbReference type="EMBL" id="JAOQAZ010000027">
    <property type="protein sequence ID" value="KAJ4251872.1"/>
    <property type="molecule type" value="Genomic_DNA"/>
</dbReference>
<dbReference type="AlphaFoldDB" id="A0A9W8RPV8"/>
<name>A0A9W8RPV8_9HYPO</name>
<keyword evidence="2" id="KW-1133">Transmembrane helix</keyword>
<evidence type="ECO:0000313" key="3">
    <source>
        <dbReference type="EMBL" id="KAJ4251872.1"/>
    </source>
</evidence>
<proteinExistence type="predicted"/>
<protein>
    <submittedName>
        <fullName evidence="3">Uncharacterized protein</fullName>
    </submittedName>
</protein>
<evidence type="ECO:0000256" key="1">
    <source>
        <dbReference type="SAM" id="MobiDB-lite"/>
    </source>
</evidence>
<gene>
    <name evidence="3" type="ORF">NW762_011169</name>
</gene>
<accession>A0A9W8RPV8</accession>
<comment type="caution">
    <text evidence="3">The sequence shown here is derived from an EMBL/GenBank/DDBJ whole genome shotgun (WGS) entry which is preliminary data.</text>
</comment>
<keyword evidence="2" id="KW-0472">Membrane</keyword>
<reference evidence="3" key="1">
    <citation type="submission" date="2022-09" db="EMBL/GenBank/DDBJ databases">
        <title>Fusarium specimens isolated from Avocado Roots.</title>
        <authorList>
            <person name="Stajich J."/>
            <person name="Roper C."/>
            <person name="Heimlech-Rivalta G."/>
        </authorList>
    </citation>
    <scope>NUCLEOTIDE SEQUENCE</scope>
    <source>
        <strain evidence="3">CF00136</strain>
    </source>
</reference>